<feature type="compositionally biased region" description="Acidic residues" evidence="7">
    <location>
        <begin position="144"/>
        <end position="155"/>
    </location>
</feature>
<dbReference type="GO" id="GO:0000481">
    <property type="term" value="P:maturation of 5S rRNA"/>
    <property type="evidence" value="ECO:0007669"/>
    <property type="project" value="TreeGrafter"/>
</dbReference>
<dbReference type="PANTHER" id="PTHR14152">
    <property type="entry name" value="SQUAMOUS CELL CARCINOMA ANTIGEN RECOGNISED BY CYTOTOXIC T LYMPHOCYTES"/>
    <property type="match status" value="1"/>
</dbReference>
<comment type="caution">
    <text evidence="8">The sequence shown here is derived from an EMBL/GenBank/DDBJ whole genome shotgun (WGS) entry which is preliminary data.</text>
</comment>
<feature type="coiled-coil region" evidence="6">
    <location>
        <begin position="192"/>
        <end position="259"/>
    </location>
</feature>
<dbReference type="PANTHER" id="PTHR14152:SF5">
    <property type="entry name" value="U4_U6.U5 TRI-SNRNP-ASSOCIATED PROTEIN 1"/>
    <property type="match status" value="1"/>
</dbReference>
<evidence type="ECO:0000313" key="9">
    <source>
        <dbReference type="Proteomes" id="UP000708208"/>
    </source>
</evidence>
<evidence type="ECO:0000256" key="1">
    <source>
        <dbReference type="ARBA" id="ARBA00004123"/>
    </source>
</evidence>
<feature type="region of interest" description="Disordered" evidence="7">
    <location>
        <begin position="454"/>
        <end position="500"/>
    </location>
</feature>
<dbReference type="InterPro" id="IPR005011">
    <property type="entry name" value="SNU66/SART1"/>
</dbReference>
<feature type="region of interest" description="Disordered" evidence="7">
    <location>
        <begin position="22"/>
        <end position="155"/>
    </location>
</feature>
<sequence length="820" mass="92598">MLIFLFSDASVPLPKIVKYADHSRSASPGEIRDEPSPPHLSHSRKSPSPLRQAHSKKSPSPTRVSHSRKSPSPVRLSHARKSSTPPRQSYSRKSPSPPPKSSSGGGDSSLSIDETNKLRIKLGLKPLQVSSGPPPTAPPPIRDDELEEGQELDEETLLKIREEREKEADTFWKEKKDFVHAPAENLGQKLQAEKIREKIQRVREKRKLEERLSGVKALAQDSDEELDDAAKWIERQKRAAEQKARAEKTAKALAELDDEFGVGDLIEQDFQKKRNNAYGAKDLRGIKVLHSQERIEAGSSVIMTLKDKGVLDEDDDALVNVNMIDDEKFEKNIETRRLRPELHGYNAYEEIEFDGEGNLKEKGVLSKYDEEIDKSSGIKSFKIGDDVSEELRRAKIREKMQKTNKILESLEGTSLRLATDFYTPDEMVSFKKPKRRVKKVRKVLRADDILKLDADHGVPSTSKSNAKHQDMGSRGRKDADSKHRRSSRNDDEDTVIKQESVDMEIDLDIDDLPPPPSMDDIWTVKVDDEADLDFQLALNKARKLKQKKEIKHTAESIVAKLDAISDERDGSESGSMVLHATAEFCRTLGDIPTDEGVDIYGDEEMDFEQEERTNTVKAEERGRWAEVEIDETPVDITREPDVEEAPILEQEPTVGTGLAGALKLATKKGYLELEQTKRGITGGKMKHLQAQNYSIEDKNYEDDRVHKRDLYAGPTTDFKEKDGYKPEVKLDYVDEDGKTISSKEAFRLLSHKFHGKGSGKNKIDKKRRKVEQDKLMQHMNSTDTPLGTLELLQAKQKETQSPYIVLTGKAQHASLAKSKR</sequence>
<dbReference type="GO" id="GO:0045292">
    <property type="term" value="P:mRNA cis splicing, via spliceosome"/>
    <property type="evidence" value="ECO:0007669"/>
    <property type="project" value="TreeGrafter"/>
</dbReference>
<keyword evidence="5" id="KW-0539">Nucleus</keyword>
<protein>
    <recommendedName>
        <fullName evidence="10">U4/U6.U5 tri-snRNP-associated protein 1</fullName>
    </recommendedName>
</protein>
<comment type="similarity">
    <text evidence="2">Belongs to the SNU66/SART1 family.</text>
</comment>
<proteinExistence type="inferred from homology"/>
<feature type="compositionally biased region" description="Basic and acidic residues" evidence="7">
    <location>
        <begin position="467"/>
        <end position="481"/>
    </location>
</feature>
<organism evidence="8 9">
    <name type="scientific">Allacma fusca</name>
    <dbReference type="NCBI Taxonomy" id="39272"/>
    <lineage>
        <taxon>Eukaryota</taxon>
        <taxon>Metazoa</taxon>
        <taxon>Ecdysozoa</taxon>
        <taxon>Arthropoda</taxon>
        <taxon>Hexapoda</taxon>
        <taxon>Collembola</taxon>
        <taxon>Symphypleona</taxon>
        <taxon>Sminthuridae</taxon>
        <taxon>Allacma</taxon>
    </lineage>
</organism>
<evidence type="ECO:0000256" key="3">
    <source>
        <dbReference type="ARBA" id="ARBA00022664"/>
    </source>
</evidence>
<evidence type="ECO:0008006" key="10">
    <source>
        <dbReference type="Google" id="ProtNLM"/>
    </source>
</evidence>
<dbReference type="EMBL" id="CAJVCH010026727">
    <property type="protein sequence ID" value="CAG7701018.1"/>
    <property type="molecule type" value="Genomic_DNA"/>
</dbReference>
<dbReference type="GO" id="GO:0046540">
    <property type="term" value="C:U4/U6 x U5 tri-snRNP complex"/>
    <property type="evidence" value="ECO:0007669"/>
    <property type="project" value="InterPro"/>
</dbReference>
<dbReference type="Proteomes" id="UP000708208">
    <property type="component" value="Unassembled WGS sequence"/>
</dbReference>
<keyword evidence="3" id="KW-0507">mRNA processing</keyword>
<feature type="compositionally biased region" description="Low complexity" evidence="7">
    <location>
        <begin position="85"/>
        <end position="94"/>
    </location>
</feature>
<dbReference type="InterPro" id="IPR045347">
    <property type="entry name" value="HIND"/>
</dbReference>
<evidence type="ECO:0000256" key="6">
    <source>
        <dbReference type="SAM" id="Coils"/>
    </source>
</evidence>
<evidence type="ECO:0000313" key="8">
    <source>
        <dbReference type="EMBL" id="CAG7701018.1"/>
    </source>
</evidence>
<name>A0A8J2JUJ2_9HEXA</name>
<accession>A0A8J2JUJ2</accession>
<evidence type="ECO:0000256" key="5">
    <source>
        <dbReference type="ARBA" id="ARBA00023242"/>
    </source>
</evidence>
<reference evidence="8" key="1">
    <citation type="submission" date="2021-06" db="EMBL/GenBank/DDBJ databases">
        <authorList>
            <person name="Hodson N. C."/>
            <person name="Mongue J. A."/>
            <person name="Jaron S. K."/>
        </authorList>
    </citation>
    <scope>NUCLEOTIDE SEQUENCE</scope>
</reference>
<evidence type="ECO:0000256" key="7">
    <source>
        <dbReference type="SAM" id="MobiDB-lite"/>
    </source>
</evidence>
<dbReference type="OrthoDB" id="5583at2759"/>
<keyword evidence="6" id="KW-0175">Coiled coil</keyword>
<feature type="compositionally biased region" description="Basic and acidic residues" evidence="7">
    <location>
        <begin position="22"/>
        <end position="36"/>
    </location>
</feature>
<gene>
    <name evidence="8" type="ORF">AFUS01_LOCUS4299</name>
</gene>
<dbReference type="AlphaFoldDB" id="A0A8J2JUJ2"/>
<dbReference type="Pfam" id="PF03343">
    <property type="entry name" value="SART-1"/>
    <property type="match status" value="1"/>
</dbReference>
<keyword evidence="9" id="KW-1185">Reference proteome</keyword>
<evidence type="ECO:0000256" key="4">
    <source>
        <dbReference type="ARBA" id="ARBA00023187"/>
    </source>
</evidence>
<evidence type="ECO:0000256" key="2">
    <source>
        <dbReference type="ARBA" id="ARBA00006076"/>
    </source>
</evidence>
<dbReference type="Pfam" id="PF19252">
    <property type="entry name" value="HIND"/>
    <property type="match status" value="1"/>
</dbReference>
<keyword evidence="4" id="KW-0508">mRNA splicing</keyword>
<comment type="subcellular location">
    <subcellularLocation>
        <location evidence="1">Nucleus</location>
    </subcellularLocation>
</comment>